<dbReference type="InterPro" id="IPR018253">
    <property type="entry name" value="DnaJ_domain_CS"/>
</dbReference>
<evidence type="ECO:0000313" key="3">
    <source>
        <dbReference type="EMBL" id="KAH6828362.1"/>
    </source>
</evidence>
<evidence type="ECO:0000256" key="1">
    <source>
        <dbReference type="SAM" id="Phobius"/>
    </source>
</evidence>
<protein>
    <submittedName>
        <fullName evidence="3">Chaperone DnaJ-domain superfamily protein</fullName>
    </submittedName>
</protein>
<dbReference type="SMART" id="SM00271">
    <property type="entry name" value="DnaJ"/>
    <property type="match status" value="1"/>
</dbReference>
<keyword evidence="1" id="KW-0472">Membrane</keyword>
<proteinExistence type="predicted"/>
<dbReference type="PROSITE" id="PS50076">
    <property type="entry name" value="DNAJ_2"/>
    <property type="match status" value="1"/>
</dbReference>
<dbReference type="PROSITE" id="PS00636">
    <property type="entry name" value="DNAJ_1"/>
    <property type="match status" value="1"/>
</dbReference>
<reference evidence="3 4" key="1">
    <citation type="journal article" date="2021" name="Nat. Commun.">
        <title>Incipient diploidization of the medicinal plant Perilla within 10,000 years.</title>
        <authorList>
            <person name="Zhang Y."/>
            <person name="Shen Q."/>
            <person name="Leng L."/>
            <person name="Zhang D."/>
            <person name="Chen S."/>
            <person name="Shi Y."/>
            <person name="Ning Z."/>
            <person name="Chen S."/>
        </authorList>
    </citation>
    <scope>NUCLEOTIDE SEQUENCE [LARGE SCALE GENOMIC DNA]</scope>
    <source>
        <strain evidence="4">cv. PC099</strain>
    </source>
</reference>
<feature type="transmembrane region" description="Helical" evidence="1">
    <location>
        <begin position="12"/>
        <end position="34"/>
    </location>
</feature>
<dbReference type="InterPro" id="IPR036869">
    <property type="entry name" value="J_dom_sf"/>
</dbReference>
<keyword evidence="1" id="KW-1133">Transmembrane helix</keyword>
<dbReference type="SUPFAM" id="SSF46565">
    <property type="entry name" value="Chaperone J-domain"/>
    <property type="match status" value="1"/>
</dbReference>
<name>A0AAD4J6Y9_PERFH</name>
<dbReference type="InterPro" id="IPR001623">
    <property type="entry name" value="DnaJ_domain"/>
</dbReference>
<dbReference type="EMBL" id="SDAM02000126">
    <property type="protein sequence ID" value="KAH6828362.1"/>
    <property type="molecule type" value="Genomic_DNA"/>
</dbReference>
<evidence type="ECO:0000259" key="2">
    <source>
        <dbReference type="PROSITE" id="PS50076"/>
    </source>
</evidence>
<accession>A0AAD4J6Y9</accession>
<organism evidence="3 4">
    <name type="scientific">Perilla frutescens var. hirtella</name>
    <name type="common">Perilla citriodora</name>
    <name type="synonym">Perilla setoyensis</name>
    <dbReference type="NCBI Taxonomy" id="608512"/>
    <lineage>
        <taxon>Eukaryota</taxon>
        <taxon>Viridiplantae</taxon>
        <taxon>Streptophyta</taxon>
        <taxon>Embryophyta</taxon>
        <taxon>Tracheophyta</taxon>
        <taxon>Spermatophyta</taxon>
        <taxon>Magnoliopsida</taxon>
        <taxon>eudicotyledons</taxon>
        <taxon>Gunneridae</taxon>
        <taxon>Pentapetalae</taxon>
        <taxon>asterids</taxon>
        <taxon>lamiids</taxon>
        <taxon>Lamiales</taxon>
        <taxon>Lamiaceae</taxon>
        <taxon>Nepetoideae</taxon>
        <taxon>Elsholtzieae</taxon>
        <taxon>Perilla</taxon>
    </lineage>
</organism>
<dbReference type="Pfam" id="PF00226">
    <property type="entry name" value="DnaJ"/>
    <property type="match status" value="1"/>
</dbReference>
<dbReference type="AlphaFoldDB" id="A0AAD4J6Y9"/>
<sequence>MSYYLPTDCVILAIYLSFLVYTGVYVISVIDLGIGLGVKKFALKAQNLYPELDGISQMVMTLEIYISAKEEKLNGESNWYGVLGLTPLVDDETIRKQYRKLALLLHPDKNRSIGAEGAFQFISQAWNLLSDKSKKVAYDQRDIAFDQEIDNERTVAKYFPSALDSLSSSFSFGG</sequence>
<dbReference type="PANTHER" id="PTHR44137">
    <property type="entry name" value="BNAC03G44070D PROTEIN"/>
    <property type="match status" value="1"/>
</dbReference>
<keyword evidence="1" id="KW-0812">Transmembrane</keyword>
<comment type="caution">
    <text evidence="3">The sequence shown here is derived from an EMBL/GenBank/DDBJ whole genome shotgun (WGS) entry which is preliminary data.</text>
</comment>
<dbReference type="CDD" id="cd06257">
    <property type="entry name" value="DnaJ"/>
    <property type="match status" value="1"/>
</dbReference>
<dbReference type="Gene3D" id="1.10.287.110">
    <property type="entry name" value="DnaJ domain"/>
    <property type="match status" value="1"/>
</dbReference>
<feature type="domain" description="J" evidence="2">
    <location>
        <begin position="78"/>
        <end position="142"/>
    </location>
</feature>
<keyword evidence="4" id="KW-1185">Reference proteome</keyword>
<dbReference type="PANTHER" id="PTHR44137:SF32">
    <property type="entry name" value="DNAJ HEAT SHOCK AMINO-TERMINAL DOMAIN PROTEIN"/>
    <property type="match status" value="1"/>
</dbReference>
<evidence type="ECO:0000313" key="4">
    <source>
        <dbReference type="Proteomes" id="UP001190926"/>
    </source>
</evidence>
<dbReference type="PRINTS" id="PR00625">
    <property type="entry name" value="JDOMAIN"/>
</dbReference>
<gene>
    <name evidence="3" type="ORF">C2S53_014138</name>
</gene>
<dbReference type="Proteomes" id="UP001190926">
    <property type="component" value="Unassembled WGS sequence"/>
</dbReference>